<organism evidence="1 2">
    <name type="scientific">Corynebacterium poyangense</name>
    <dbReference type="NCBI Taxonomy" id="2684405"/>
    <lineage>
        <taxon>Bacteria</taxon>
        <taxon>Bacillati</taxon>
        <taxon>Actinomycetota</taxon>
        <taxon>Actinomycetes</taxon>
        <taxon>Mycobacteriales</taxon>
        <taxon>Corynebacteriaceae</taxon>
        <taxon>Corynebacterium</taxon>
    </lineage>
</organism>
<dbReference type="InterPro" id="IPR050879">
    <property type="entry name" value="Acyltransferase_3"/>
</dbReference>
<dbReference type="Pfam" id="PF01757">
    <property type="entry name" value="Acyl_transf_3"/>
    <property type="match status" value="1"/>
</dbReference>
<keyword evidence="1" id="KW-0012">Acyltransferase</keyword>
<evidence type="ECO:0000313" key="1">
    <source>
        <dbReference type="EMBL" id="QNQ91181.1"/>
    </source>
</evidence>
<dbReference type="EMBL" id="CP046884">
    <property type="protein sequence ID" value="QNQ91181.1"/>
    <property type="molecule type" value="Genomic_DNA"/>
</dbReference>
<keyword evidence="1" id="KW-0808">Transferase</keyword>
<proteinExistence type="predicted"/>
<name>A0A7H0SRK6_9CORY</name>
<dbReference type="AlphaFoldDB" id="A0A7H0SRK6"/>
<gene>
    <name evidence="1" type="ORF">GP475_11475</name>
</gene>
<reference evidence="1 2" key="1">
    <citation type="submission" date="2019-12" db="EMBL/GenBank/DDBJ databases">
        <title>Corynebacterium sp. nov., isolated from feces of the Anser Albifrons in China.</title>
        <authorList>
            <person name="Liu Q."/>
        </authorList>
    </citation>
    <scope>NUCLEOTIDE SEQUENCE [LARGE SCALE GENOMIC DNA]</scope>
    <source>
        <strain evidence="1 2">4H37-19</strain>
    </source>
</reference>
<dbReference type="Proteomes" id="UP000516320">
    <property type="component" value="Chromosome"/>
</dbReference>
<dbReference type="PANTHER" id="PTHR23028">
    <property type="entry name" value="ACETYLTRANSFERASE"/>
    <property type="match status" value="1"/>
</dbReference>
<dbReference type="InterPro" id="IPR002656">
    <property type="entry name" value="Acyl_transf_3_dom"/>
</dbReference>
<dbReference type="PANTHER" id="PTHR23028:SF53">
    <property type="entry name" value="ACYL_TRANSF_3 DOMAIN-CONTAINING PROTEIN"/>
    <property type="match status" value="1"/>
</dbReference>
<dbReference type="KEGG" id="cpoy:GP475_11475"/>
<dbReference type="GO" id="GO:0009103">
    <property type="term" value="P:lipopolysaccharide biosynthetic process"/>
    <property type="evidence" value="ECO:0007669"/>
    <property type="project" value="TreeGrafter"/>
</dbReference>
<dbReference type="GO" id="GO:0016747">
    <property type="term" value="F:acyltransferase activity, transferring groups other than amino-acyl groups"/>
    <property type="evidence" value="ECO:0007669"/>
    <property type="project" value="InterPro"/>
</dbReference>
<dbReference type="GO" id="GO:0016020">
    <property type="term" value="C:membrane"/>
    <property type="evidence" value="ECO:0007669"/>
    <property type="project" value="TreeGrafter"/>
</dbReference>
<keyword evidence="2" id="KW-1185">Reference proteome</keyword>
<sequence>MESSYATSFLPMLQGLRAIAAWGILLTHVAFQVGIDPATTPGAILARCDFFVAVFFALSAYLLWRRHRNDSRFGHYYLKRAVRILPAYLCLCVVVLLFMGASVTQIIATLTLTQIYVPHGLVAGLTHLWSLCVEVAFYLILPLILLLPKRWRILTVLALVAGGLAWPWLWEGAAWAPVNLQLFPLSWALWFAVGIVCAEAEPFLQRLPLARSPLLRPGAWALAIVVLWAAGQEWFSPLGLEHPSAGEFNRRILAGALFAFLIIVPYLIGPPSRLLSSELFQACGRWSYGFFLWHVAILEVIFPVLGIPYFSGSWTDFLIILVASTAVSLVVAAASYILVEEPARRVLMEVFSNRSRFTLWGRGQTKSERNKTAETLSVL</sequence>
<evidence type="ECO:0000313" key="2">
    <source>
        <dbReference type="Proteomes" id="UP000516320"/>
    </source>
</evidence>
<accession>A0A7H0SRK6</accession>
<protein>
    <submittedName>
        <fullName evidence="1">Acyltransferase family protein</fullName>
    </submittedName>
</protein>